<protein>
    <submittedName>
        <fullName evidence="3">Uncharacterized protein</fullName>
    </submittedName>
</protein>
<feature type="region of interest" description="Disordered" evidence="2">
    <location>
        <begin position="792"/>
        <end position="829"/>
    </location>
</feature>
<accession>A0A8H3VW71</accession>
<feature type="compositionally biased region" description="Low complexity" evidence="2">
    <location>
        <begin position="649"/>
        <end position="667"/>
    </location>
</feature>
<keyword evidence="1" id="KW-0539">Nucleus</keyword>
<dbReference type="OrthoDB" id="415825at2759"/>
<feature type="region of interest" description="Disordered" evidence="2">
    <location>
        <begin position="576"/>
        <end position="682"/>
    </location>
</feature>
<evidence type="ECO:0000256" key="2">
    <source>
        <dbReference type="SAM" id="MobiDB-lite"/>
    </source>
</evidence>
<evidence type="ECO:0000256" key="1">
    <source>
        <dbReference type="ARBA" id="ARBA00023242"/>
    </source>
</evidence>
<feature type="compositionally biased region" description="Low complexity" evidence="2">
    <location>
        <begin position="142"/>
        <end position="157"/>
    </location>
</feature>
<feature type="region of interest" description="Disordered" evidence="2">
    <location>
        <begin position="529"/>
        <end position="561"/>
    </location>
</feature>
<evidence type="ECO:0000313" key="3">
    <source>
        <dbReference type="EMBL" id="KAF0315525.1"/>
    </source>
</evidence>
<proteinExistence type="predicted"/>
<name>A0A8H3VW71_9PEZI</name>
<organism evidence="3 4">
    <name type="scientific">Colletotrichum asianum</name>
    <dbReference type="NCBI Taxonomy" id="702518"/>
    <lineage>
        <taxon>Eukaryota</taxon>
        <taxon>Fungi</taxon>
        <taxon>Dikarya</taxon>
        <taxon>Ascomycota</taxon>
        <taxon>Pezizomycotina</taxon>
        <taxon>Sordariomycetes</taxon>
        <taxon>Hypocreomycetidae</taxon>
        <taxon>Glomerellales</taxon>
        <taxon>Glomerellaceae</taxon>
        <taxon>Colletotrichum</taxon>
        <taxon>Colletotrichum gloeosporioides species complex</taxon>
    </lineage>
</organism>
<comment type="caution">
    <text evidence="3">The sequence shown here is derived from an EMBL/GenBank/DDBJ whole genome shotgun (WGS) entry which is preliminary data.</text>
</comment>
<dbReference type="Pfam" id="PF11951">
    <property type="entry name" value="Fungal_trans_2"/>
    <property type="match status" value="1"/>
</dbReference>
<dbReference type="PANTHER" id="PTHR37540:SF9">
    <property type="entry name" value="ZN(2)-C6 FUNGAL-TYPE DOMAIN-CONTAINING PROTEIN"/>
    <property type="match status" value="1"/>
</dbReference>
<feature type="region of interest" description="Disordered" evidence="2">
    <location>
        <begin position="85"/>
        <end position="126"/>
    </location>
</feature>
<dbReference type="InterPro" id="IPR021858">
    <property type="entry name" value="Fun_TF"/>
</dbReference>
<dbReference type="PANTHER" id="PTHR37540">
    <property type="entry name" value="TRANSCRIPTION FACTOR (ACR-2), PUTATIVE-RELATED-RELATED"/>
    <property type="match status" value="1"/>
</dbReference>
<evidence type="ECO:0000313" key="4">
    <source>
        <dbReference type="Proteomes" id="UP000434172"/>
    </source>
</evidence>
<keyword evidence="4" id="KW-1185">Reference proteome</keyword>
<feature type="compositionally biased region" description="Basic and acidic residues" evidence="2">
    <location>
        <begin position="159"/>
        <end position="169"/>
    </location>
</feature>
<gene>
    <name evidence="3" type="ORF">GQ607_017232</name>
</gene>
<dbReference type="Proteomes" id="UP000434172">
    <property type="component" value="Unassembled WGS sequence"/>
</dbReference>
<feature type="compositionally biased region" description="Polar residues" evidence="2">
    <location>
        <begin position="586"/>
        <end position="600"/>
    </location>
</feature>
<feature type="compositionally biased region" description="Acidic residues" evidence="2">
    <location>
        <begin position="796"/>
        <end position="810"/>
    </location>
</feature>
<feature type="compositionally biased region" description="Gly residues" evidence="2">
    <location>
        <begin position="811"/>
        <end position="822"/>
    </location>
</feature>
<sequence length="829" mass="89879">MTPFGIPISQPYGRKTLPTSWKRFLKVEQEQIPHGQDRPSPIFTLSRNKTNRKTNRRPSAINNNRVATVNVVSPSQYANTAWESNRIPGTSTFPTPTRVGGRGATRDLPGVESPLPYDPSSSGRPAHFESRWPAVAIPAALSGSDTTPTSSSFSPGSIRRPEIKSEPQDYARPTLSTRLQLVIGDSDYTLDVDPSQASQQVLTFRRAFPDYVLGAENDGRKDEWTAEDEVIPVVWARSAQPKIQRSIGDMEDQFGHLPVAQTPLNKKLLRIYFDVLSRFKASLTGDPDPSNPFIKHYAPFCIQEPLVVQTIMYASACYIHETGHLPRTALMASKGRAIHMLNQRISSGRNPAAASNTGNVGETSGTNDAAIASVIQLAAAEWYWGDNNEDVQHHFKGLRDMIRLRGGFDRLGMNGILAKNAICHDVSIALAHENSPLLLHHPQEDCSNGSGGGDPRTPWTADYAFADPIKDVPLRMTHSAPFVCSLSSVGTLPSYAECSQSLGIHRATASILDNVRFLFKAVEAAYAATNETTDPSTETATTTSTTTTSTTTTRAPTKAASRKVQLMGRYIHEHIQSLHPTIPGHRQSSPGVSTRGNSPGLNYYAGAEGGSTRSGSISSIGTAAGPSSGGPGRSPPEPGYDSTTTPEWASAPDASDSPTSPKSTATAPHHHHHHRQQQQQHNSDYMYQAIRATAIVYSRSIMNRTPLSVACTQPEFLQIWATVWRVPLSAWNSSVGTFHWIMLAIAPACHTTPHGRFVKNMLMVSTLALGVDNWAVAIGAAKAGLKLQHWLKGQDAETESEEGAEDDGEGQGDGGGRGGGRWRSGREER</sequence>
<feature type="compositionally biased region" description="Low complexity" evidence="2">
    <location>
        <begin position="610"/>
        <end position="626"/>
    </location>
</feature>
<dbReference type="AlphaFoldDB" id="A0A8H3VW71"/>
<feature type="compositionally biased region" description="Polar residues" evidence="2">
    <location>
        <begin position="85"/>
        <end position="95"/>
    </location>
</feature>
<dbReference type="EMBL" id="WOWK01000199">
    <property type="protein sequence ID" value="KAF0315525.1"/>
    <property type="molecule type" value="Genomic_DNA"/>
</dbReference>
<reference evidence="3 4" key="1">
    <citation type="submission" date="2019-12" db="EMBL/GenBank/DDBJ databases">
        <title>A genome sequence resource for the geographically widespread anthracnose pathogen Colletotrichum asianum.</title>
        <authorList>
            <person name="Meng Y."/>
        </authorList>
    </citation>
    <scope>NUCLEOTIDE SEQUENCE [LARGE SCALE GENOMIC DNA]</scope>
    <source>
        <strain evidence="3 4">ICMP 18580</strain>
    </source>
</reference>
<feature type="region of interest" description="Disordered" evidence="2">
    <location>
        <begin position="140"/>
        <end position="171"/>
    </location>
</feature>